<dbReference type="Proteomes" id="UP000035880">
    <property type="component" value="Chromosome 2R"/>
</dbReference>
<evidence type="ECO:0000256" key="1">
    <source>
        <dbReference type="SAM" id="SignalP"/>
    </source>
</evidence>
<organism evidence="2 3">
    <name type="scientific">Drosophila simulans</name>
    <name type="common">Fruit fly</name>
    <dbReference type="NCBI Taxonomy" id="7240"/>
    <lineage>
        <taxon>Eukaryota</taxon>
        <taxon>Metazoa</taxon>
        <taxon>Ecdysozoa</taxon>
        <taxon>Arthropoda</taxon>
        <taxon>Hexapoda</taxon>
        <taxon>Insecta</taxon>
        <taxon>Pterygota</taxon>
        <taxon>Neoptera</taxon>
        <taxon>Endopterygota</taxon>
        <taxon>Diptera</taxon>
        <taxon>Brachycera</taxon>
        <taxon>Muscomorpha</taxon>
        <taxon>Ephydroidea</taxon>
        <taxon>Drosophilidae</taxon>
        <taxon>Drosophila</taxon>
        <taxon>Sophophora</taxon>
    </lineage>
</organism>
<feature type="signal peptide" evidence="1">
    <location>
        <begin position="1"/>
        <end position="23"/>
    </location>
</feature>
<gene>
    <name evidence="2" type="primary">Dsim\GD29339</name>
    <name evidence="2" type="ORF">Dsimw501_GD29339</name>
</gene>
<dbReference type="KEGG" id="dsi:Dsimw501_GD29339"/>
<proteinExistence type="predicted"/>
<dbReference type="Bgee" id="FBgn0270629">
    <property type="expression patterns" value="Expressed in male reproductive system and 2 other cell types or tissues"/>
</dbReference>
<evidence type="ECO:0000313" key="2">
    <source>
        <dbReference type="EMBL" id="KMY94406.1"/>
    </source>
</evidence>
<keyword evidence="1" id="KW-0732">Signal</keyword>
<feature type="chain" id="PRO_5005321579" evidence="1">
    <location>
        <begin position="24"/>
        <end position="62"/>
    </location>
</feature>
<accession>A0A0J9RER0</accession>
<protein>
    <submittedName>
        <fullName evidence="2">Uncharacterized protein</fullName>
    </submittedName>
</protein>
<sequence length="62" mass="6786">MNCFSKVLVLAAILFLSIGSGWSQMPFRKCGNGIGYCTSVRTRCRAIAPPTECGPKEKCCKR</sequence>
<name>A0A0J9RER0_DROSI</name>
<dbReference type="EMBL" id="CM002911">
    <property type="protein sequence ID" value="KMY94406.1"/>
    <property type="molecule type" value="Genomic_DNA"/>
</dbReference>
<evidence type="ECO:0000313" key="3">
    <source>
        <dbReference type="Proteomes" id="UP000035880"/>
    </source>
</evidence>
<dbReference type="AlphaFoldDB" id="A0A0J9RER0"/>
<reference evidence="2 3" key="1">
    <citation type="journal article" date="2013" name="Genome Res.">
        <title>A second-generation assembly of the Drosophila simulans genome provides new insights into patterns of lineage-specific divergence.</title>
        <authorList>
            <person name="Hu T.T."/>
            <person name="Eisen M.B."/>
            <person name="Thornton K.R."/>
            <person name="Andolfatto P."/>
        </authorList>
    </citation>
    <scope>NUCLEOTIDE SEQUENCE [LARGE SCALE GENOMIC DNA]</scope>
    <source>
        <strain evidence="3">w501</strain>
    </source>
</reference>
<dbReference type="OrthoDB" id="7818860at2759"/>